<evidence type="ECO:0000313" key="2">
    <source>
        <dbReference type="Proteomes" id="UP001158576"/>
    </source>
</evidence>
<reference evidence="1 2" key="1">
    <citation type="submission" date="2021-04" db="EMBL/GenBank/DDBJ databases">
        <authorList>
            <person name="Bliznina A."/>
        </authorList>
    </citation>
    <scope>NUCLEOTIDE SEQUENCE [LARGE SCALE GENOMIC DNA]</scope>
</reference>
<dbReference type="Proteomes" id="UP001158576">
    <property type="component" value="Chromosome 2"/>
</dbReference>
<evidence type="ECO:0000313" key="1">
    <source>
        <dbReference type="EMBL" id="CAG5113509.1"/>
    </source>
</evidence>
<keyword evidence="2" id="KW-1185">Reference proteome</keyword>
<name>A0ABN7TCM4_OIKDI</name>
<accession>A0ABN7TCM4</accession>
<gene>
    <name evidence="1" type="ORF">OKIOD_LOCUS16378</name>
</gene>
<protein>
    <submittedName>
        <fullName evidence="1">Oidioi.mRNA.OKI2018_I69.chr2.g7613.t1.cds</fullName>
    </submittedName>
</protein>
<proteinExistence type="predicted"/>
<dbReference type="EMBL" id="OU015567">
    <property type="protein sequence ID" value="CAG5113509.1"/>
    <property type="molecule type" value="Genomic_DNA"/>
</dbReference>
<sequence>MTSYEYPDFLKKDYLEYWVKEYSMKFKRETEEEGGKWFLEVGIADKLISAEGDIVLVNHEFWNRRKGEDYPATIKITAFDPELFTKDNILDDETDEHNYNFKVITALEKDKFKRTGPNHLVDIEIYWFDDKDMAKAKLGVMSIHKDTVPR</sequence>
<organism evidence="1 2">
    <name type="scientific">Oikopleura dioica</name>
    <name type="common">Tunicate</name>
    <dbReference type="NCBI Taxonomy" id="34765"/>
    <lineage>
        <taxon>Eukaryota</taxon>
        <taxon>Metazoa</taxon>
        <taxon>Chordata</taxon>
        <taxon>Tunicata</taxon>
        <taxon>Appendicularia</taxon>
        <taxon>Copelata</taxon>
        <taxon>Oikopleuridae</taxon>
        <taxon>Oikopleura</taxon>
    </lineage>
</organism>